<dbReference type="Gene3D" id="3.20.20.120">
    <property type="entry name" value="Enolase-like C-terminal domain"/>
    <property type="match status" value="1"/>
</dbReference>
<evidence type="ECO:0000256" key="2">
    <source>
        <dbReference type="ARBA" id="ARBA00022723"/>
    </source>
</evidence>
<dbReference type="Pfam" id="PF13378">
    <property type="entry name" value="MR_MLE_C"/>
    <property type="match status" value="1"/>
</dbReference>
<dbReference type="AlphaFoldDB" id="A0A6L3V2L5"/>
<dbReference type="PANTHER" id="PTHR13794:SF58">
    <property type="entry name" value="MITOCHONDRIAL ENOLASE SUPERFAMILY MEMBER 1"/>
    <property type="match status" value="1"/>
</dbReference>
<dbReference type="OrthoDB" id="9775391at2"/>
<dbReference type="Pfam" id="PF02746">
    <property type="entry name" value="MR_MLE_N"/>
    <property type="match status" value="1"/>
</dbReference>
<feature type="domain" description="Mandelate racemase/muconate lactonizing enzyme C-terminal" evidence="4">
    <location>
        <begin position="144"/>
        <end position="243"/>
    </location>
</feature>
<dbReference type="EMBL" id="WBOS01000014">
    <property type="protein sequence ID" value="KAB2330467.1"/>
    <property type="molecule type" value="Genomic_DNA"/>
</dbReference>
<dbReference type="SFLD" id="SFLDS00001">
    <property type="entry name" value="Enolase"/>
    <property type="match status" value="1"/>
</dbReference>
<dbReference type="SUPFAM" id="SSF51604">
    <property type="entry name" value="Enolase C-terminal domain-like"/>
    <property type="match status" value="1"/>
</dbReference>
<dbReference type="Gene3D" id="3.30.390.10">
    <property type="entry name" value="Enolase-like, N-terminal domain"/>
    <property type="match status" value="1"/>
</dbReference>
<dbReference type="InterPro" id="IPR029065">
    <property type="entry name" value="Enolase_C-like"/>
</dbReference>
<dbReference type="GO" id="GO:0000287">
    <property type="term" value="F:magnesium ion binding"/>
    <property type="evidence" value="ECO:0007669"/>
    <property type="project" value="TreeGrafter"/>
</dbReference>
<dbReference type="CDD" id="cd03316">
    <property type="entry name" value="MR_like"/>
    <property type="match status" value="1"/>
</dbReference>
<accession>A0A6L3V2L5</accession>
<dbReference type="SMART" id="SM00922">
    <property type="entry name" value="MR_MLE"/>
    <property type="match status" value="1"/>
</dbReference>
<keyword evidence="2" id="KW-0479">Metal-binding</keyword>
<keyword evidence="3" id="KW-0460">Magnesium</keyword>
<sequence length="378" mass="42648">MMKIIDMKVDRYVRMGKSDMAFSGHEVVVVNLETDQGITGKGFLSTPIYPHGVTSDIAARLLKRNFRNIILGENPLHTEKLWRKMFDAPWRLGMRGMIRDCIAAIDFALWDIKAKSLNVPLADLFGDKRDQVLTYANVGHQLSPDDLAKKAAEYVAKGHSAIKIRAGSVAVSIMEANKRVQAVREAIGPDVKLMVDINGSWDTETAIQQLKAWEKYDLYWLEEPVAPEDITGYARVREYAGNTYIAGGEQNCGLTEFRQFIEKKAIDIIQPNAMATGGITDWLRIYHFASAYNIPISPWNLQQIHIHLAAGHSNVKWVEYFSHDRDYFQDSLIIGPTIREERGEDGVYLVTPKEPGIGIELNEELAEQTIVKEEQTVV</sequence>
<dbReference type="SUPFAM" id="SSF54826">
    <property type="entry name" value="Enolase N-terminal domain-like"/>
    <property type="match status" value="1"/>
</dbReference>
<dbReference type="InterPro" id="IPR029017">
    <property type="entry name" value="Enolase-like_N"/>
</dbReference>
<reference evidence="5 6" key="1">
    <citation type="journal article" date="2016" name="Antonie Van Leeuwenhoek">
        <title>Bacillus depressus sp. nov., isolated from soil of a sunflower field.</title>
        <authorList>
            <person name="Wei X."/>
            <person name="Xin D."/>
            <person name="Xin Y."/>
            <person name="Zhang H."/>
            <person name="Wang T."/>
            <person name="Zhang J."/>
        </authorList>
    </citation>
    <scope>NUCLEOTIDE SEQUENCE [LARGE SCALE GENOMIC DNA]</scope>
    <source>
        <strain evidence="5 6">BZ1</strain>
    </source>
</reference>
<dbReference type="Proteomes" id="UP000481030">
    <property type="component" value="Unassembled WGS sequence"/>
</dbReference>
<comment type="cofactor">
    <cofactor evidence="1">
        <name>Mg(2+)</name>
        <dbReference type="ChEBI" id="CHEBI:18420"/>
    </cofactor>
</comment>
<dbReference type="InterPro" id="IPR013342">
    <property type="entry name" value="Mandelate_racemase_C"/>
</dbReference>
<comment type="caution">
    <text evidence="5">The sequence shown here is derived from an EMBL/GenBank/DDBJ whole genome shotgun (WGS) entry which is preliminary data.</text>
</comment>
<organism evidence="5 6">
    <name type="scientific">Cytobacillus depressus</name>
    <dbReference type="NCBI Taxonomy" id="1602942"/>
    <lineage>
        <taxon>Bacteria</taxon>
        <taxon>Bacillati</taxon>
        <taxon>Bacillota</taxon>
        <taxon>Bacilli</taxon>
        <taxon>Bacillales</taxon>
        <taxon>Bacillaceae</taxon>
        <taxon>Cytobacillus</taxon>
    </lineage>
</organism>
<dbReference type="PANTHER" id="PTHR13794">
    <property type="entry name" value="ENOLASE SUPERFAMILY, MANDELATE RACEMASE"/>
    <property type="match status" value="1"/>
</dbReference>
<evidence type="ECO:0000313" key="6">
    <source>
        <dbReference type="Proteomes" id="UP000481030"/>
    </source>
</evidence>
<evidence type="ECO:0000256" key="3">
    <source>
        <dbReference type="ARBA" id="ARBA00022842"/>
    </source>
</evidence>
<dbReference type="InterPro" id="IPR036849">
    <property type="entry name" value="Enolase-like_C_sf"/>
</dbReference>
<dbReference type="GO" id="GO:0016836">
    <property type="term" value="F:hydro-lyase activity"/>
    <property type="evidence" value="ECO:0007669"/>
    <property type="project" value="TreeGrafter"/>
</dbReference>
<keyword evidence="6" id="KW-1185">Reference proteome</keyword>
<evidence type="ECO:0000256" key="1">
    <source>
        <dbReference type="ARBA" id="ARBA00001946"/>
    </source>
</evidence>
<proteinExistence type="predicted"/>
<dbReference type="InterPro" id="IPR013341">
    <property type="entry name" value="Mandelate_racemase_N_dom"/>
</dbReference>
<dbReference type="InterPro" id="IPR046945">
    <property type="entry name" value="RHMD-like"/>
</dbReference>
<gene>
    <name evidence="5" type="ORF">F7731_20045</name>
</gene>
<evidence type="ECO:0000313" key="5">
    <source>
        <dbReference type="EMBL" id="KAB2330467.1"/>
    </source>
</evidence>
<dbReference type="GO" id="GO:0016052">
    <property type="term" value="P:carbohydrate catabolic process"/>
    <property type="evidence" value="ECO:0007669"/>
    <property type="project" value="TreeGrafter"/>
</dbReference>
<evidence type="ECO:0000259" key="4">
    <source>
        <dbReference type="SMART" id="SM00922"/>
    </source>
</evidence>
<protein>
    <submittedName>
        <fullName evidence="5">Mandelate racemase/muconate lactonizing enzyme family protein</fullName>
    </submittedName>
</protein>
<name>A0A6L3V2L5_9BACI</name>